<accession>A0ABP8DTK2</accession>
<evidence type="ECO:0000313" key="1">
    <source>
        <dbReference type="EMBL" id="GAA4263137.1"/>
    </source>
</evidence>
<gene>
    <name evidence="1" type="ORF">GCM10022255_104960</name>
</gene>
<organism evidence="1 2">
    <name type="scientific">Dactylosporangium darangshiense</name>
    <dbReference type="NCBI Taxonomy" id="579108"/>
    <lineage>
        <taxon>Bacteria</taxon>
        <taxon>Bacillati</taxon>
        <taxon>Actinomycetota</taxon>
        <taxon>Actinomycetes</taxon>
        <taxon>Micromonosporales</taxon>
        <taxon>Micromonosporaceae</taxon>
        <taxon>Dactylosporangium</taxon>
    </lineage>
</organism>
<sequence length="75" mass="8290">MQNRPERIIVERKCCPSTDDGGVVAYAPMYLLPGYKSDKSWRASARLVAKARAYVVSVGMTGLGMAPPKRRSRFA</sequence>
<reference evidence="2" key="1">
    <citation type="journal article" date="2019" name="Int. J. Syst. Evol. Microbiol.">
        <title>The Global Catalogue of Microorganisms (GCM) 10K type strain sequencing project: providing services to taxonomists for standard genome sequencing and annotation.</title>
        <authorList>
            <consortium name="The Broad Institute Genomics Platform"/>
            <consortium name="The Broad Institute Genome Sequencing Center for Infectious Disease"/>
            <person name="Wu L."/>
            <person name="Ma J."/>
        </authorList>
    </citation>
    <scope>NUCLEOTIDE SEQUENCE [LARGE SCALE GENOMIC DNA]</scope>
    <source>
        <strain evidence="2">JCM 17441</strain>
    </source>
</reference>
<proteinExistence type="predicted"/>
<dbReference type="EMBL" id="BAABAT010000062">
    <property type="protein sequence ID" value="GAA4263137.1"/>
    <property type="molecule type" value="Genomic_DNA"/>
</dbReference>
<name>A0ABP8DTK2_9ACTN</name>
<evidence type="ECO:0000313" key="2">
    <source>
        <dbReference type="Proteomes" id="UP001500620"/>
    </source>
</evidence>
<keyword evidence="2" id="KW-1185">Reference proteome</keyword>
<protein>
    <submittedName>
        <fullName evidence="1">Uncharacterized protein</fullName>
    </submittedName>
</protein>
<comment type="caution">
    <text evidence="1">The sequence shown here is derived from an EMBL/GenBank/DDBJ whole genome shotgun (WGS) entry which is preliminary data.</text>
</comment>
<dbReference type="Proteomes" id="UP001500620">
    <property type="component" value="Unassembled WGS sequence"/>
</dbReference>